<comment type="caution">
    <text evidence="1">The sequence shown here is derived from an EMBL/GenBank/DDBJ whole genome shotgun (WGS) entry which is preliminary data.</text>
</comment>
<evidence type="ECO:0000313" key="1">
    <source>
        <dbReference type="EMBL" id="KAH3863453.1"/>
    </source>
</evidence>
<keyword evidence="2" id="KW-1185">Reference proteome</keyword>
<accession>A0A9D4LRN9</accession>
<protein>
    <submittedName>
        <fullName evidence="1">Uncharacterized protein</fullName>
    </submittedName>
</protein>
<dbReference type="EMBL" id="JAIWYP010000002">
    <property type="protein sequence ID" value="KAH3863453.1"/>
    <property type="molecule type" value="Genomic_DNA"/>
</dbReference>
<gene>
    <name evidence="1" type="ORF">DPMN_026442</name>
</gene>
<sequence>MKRKPAVESRRKTVFCTACSQCRELMDVDPGSPVLQKDAVFSPPFDSAKNITVNVDALNATVTPPPTPPSGLIRKCH</sequence>
<name>A0A9D4LRN9_DREPO</name>
<proteinExistence type="predicted"/>
<organism evidence="1 2">
    <name type="scientific">Dreissena polymorpha</name>
    <name type="common">Zebra mussel</name>
    <name type="synonym">Mytilus polymorpha</name>
    <dbReference type="NCBI Taxonomy" id="45954"/>
    <lineage>
        <taxon>Eukaryota</taxon>
        <taxon>Metazoa</taxon>
        <taxon>Spiralia</taxon>
        <taxon>Lophotrochozoa</taxon>
        <taxon>Mollusca</taxon>
        <taxon>Bivalvia</taxon>
        <taxon>Autobranchia</taxon>
        <taxon>Heteroconchia</taxon>
        <taxon>Euheterodonta</taxon>
        <taxon>Imparidentia</taxon>
        <taxon>Neoheterodontei</taxon>
        <taxon>Myida</taxon>
        <taxon>Dreissenoidea</taxon>
        <taxon>Dreissenidae</taxon>
        <taxon>Dreissena</taxon>
    </lineage>
</organism>
<dbReference type="AlphaFoldDB" id="A0A9D4LRN9"/>
<reference evidence="1" key="1">
    <citation type="journal article" date="2019" name="bioRxiv">
        <title>The Genome of the Zebra Mussel, Dreissena polymorpha: A Resource for Invasive Species Research.</title>
        <authorList>
            <person name="McCartney M.A."/>
            <person name="Auch B."/>
            <person name="Kono T."/>
            <person name="Mallez S."/>
            <person name="Zhang Y."/>
            <person name="Obille A."/>
            <person name="Becker A."/>
            <person name="Abrahante J.E."/>
            <person name="Garbe J."/>
            <person name="Badalamenti J.P."/>
            <person name="Herman A."/>
            <person name="Mangelson H."/>
            <person name="Liachko I."/>
            <person name="Sullivan S."/>
            <person name="Sone E.D."/>
            <person name="Koren S."/>
            <person name="Silverstein K.A.T."/>
            <person name="Beckman K.B."/>
            <person name="Gohl D.M."/>
        </authorList>
    </citation>
    <scope>NUCLEOTIDE SEQUENCE</scope>
    <source>
        <strain evidence="1">Duluth1</strain>
        <tissue evidence="1">Whole animal</tissue>
    </source>
</reference>
<evidence type="ECO:0000313" key="2">
    <source>
        <dbReference type="Proteomes" id="UP000828390"/>
    </source>
</evidence>
<reference evidence="1" key="2">
    <citation type="submission" date="2020-11" db="EMBL/GenBank/DDBJ databases">
        <authorList>
            <person name="McCartney M.A."/>
            <person name="Auch B."/>
            <person name="Kono T."/>
            <person name="Mallez S."/>
            <person name="Becker A."/>
            <person name="Gohl D.M."/>
            <person name="Silverstein K.A.T."/>
            <person name="Koren S."/>
            <person name="Bechman K.B."/>
            <person name="Herman A."/>
            <person name="Abrahante J.E."/>
            <person name="Garbe J."/>
        </authorList>
    </citation>
    <scope>NUCLEOTIDE SEQUENCE</scope>
    <source>
        <strain evidence="1">Duluth1</strain>
        <tissue evidence="1">Whole animal</tissue>
    </source>
</reference>
<dbReference type="Proteomes" id="UP000828390">
    <property type="component" value="Unassembled WGS sequence"/>
</dbReference>